<dbReference type="Proteomes" id="UP000035062">
    <property type="component" value="Unassembled WGS sequence"/>
</dbReference>
<sequence length="212" mass="24513">MPIVQKKFKKNNSLILLSLLVLLGGCATPPPQNKSNICEIFGENRAWYKATANASEKWGMPIAVPISFMYQESGFKHNAKPPMRYFLGFIPYGRGSSAYGYSQAKTPTWDDYVKDTGRFFASRSNFADAVDFIGWYIDKTHQVNKVAKDDAYRLYLNYHEGWGGYRRGTYRNKSWLQNTARRVDDRARMYQQQLQGCEKDLKRGWLSRLLFG</sequence>
<dbReference type="SUPFAM" id="SSF53955">
    <property type="entry name" value="Lysozyme-like"/>
    <property type="match status" value="1"/>
</dbReference>
<dbReference type="eggNOG" id="COG4764">
    <property type="taxonomic scope" value="Bacteria"/>
</dbReference>
<evidence type="ECO:0000259" key="2">
    <source>
        <dbReference type="Pfam" id="PF19489"/>
    </source>
</evidence>
<protein>
    <submittedName>
        <fullName evidence="3">Putative secreted protein</fullName>
    </submittedName>
</protein>
<feature type="chain" id="PRO_5003719951" evidence="1">
    <location>
        <begin position="28"/>
        <end position="212"/>
    </location>
</feature>
<comment type="caution">
    <text evidence="3">The sequence shown here is derived from an EMBL/GenBank/DDBJ whole genome shotgun (WGS) entry which is preliminary data.</text>
</comment>
<dbReference type="PROSITE" id="PS51257">
    <property type="entry name" value="PROKAR_LIPOPROTEIN"/>
    <property type="match status" value="1"/>
</dbReference>
<keyword evidence="1" id="KW-0732">Signal</keyword>
<evidence type="ECO:0000256" key="1">
    <source>
        <dbReference type="SAM" id="SignalP"/>
    </source>
</evidence>
<dbReference type="InterPro" id="IPR023346">
    <property type="entry name" value="Lysozyme-like_dom_sf"/>
</dbReference>
<dbReference type="PATRIC" id="fig|1195246.3.peg.3128"/>
<keyword evidence="4" id="KW-1185">Reference proteome</keyword>
<dbReference type="RefSeq" id="WP_008985883.1">
    <property type="nucleotide sequence ID" value="NZ_AKKU01000028.1"/>
</dbReference>
<dbReference type="CDD" id="cd00442">
    <property type="entry name" value="Lyz-like"/>
    <property type="match status" value="1"/>
</dbReference>
<dbReference type="InterPro" id="IPR045795">
    <property type="entry name" value="SLT_4"/>
</dbReference>
<organism evidence="3 4">
    <name type="scientific">Alishewanella agri BL06</name>
    <dbReference type="NCBI Taxonomy" id="1195246"/>
    <lineage>
        <taxon>Bacteria</taxon>
        <taxon>Pseudomonadati</taxon>
        <taxon>Pseudomonadota</taxon>
        <taxon>Gammaproteobacteria</taxon>
        <taxon>Alteromonadales</taxon>
        <taxon>Alteromonadaceae</taxon>
        <taxon>Alishewanella</taxon>
    </lineage>
</organism>
<dbReference type="EMBL" id="AKKU01000028">
    <property type="protein sequence ID" value="EIW87490.1"/>
    <property type="molecule type" value="Genomic_DNA"/>
</dbReference>
<reference evidence="3 4" key="1">
    <citation type="journal article" date="2012" name="J. Bacteriol.">
        <title>Genome Sequence of Pectin-Degrading Alishewanella agri, Isolated from Landfill Soil.</title>
        <authorList>
            <person name="Kim J."/>
            <person name="Jung J."/>
            <person name="Sung J.S."/>
            <person name="Chun J."/>
            <person name="Park W."/>
        </authorList>
    </citation>
    <scope>NUCLEOTIDE SEQUENCE [LARGE SCALE GENOMIC DNA]</scope>
    <source>
        <strain evidence="3 4">BL06</strain>
    </source>
</reference>
<dbReference type="Gene3D" id="1.10.530.10">
    <property type="match status" value="1"/>
</dbReference>
<dbReference type="Pfam" id="PF19489">
    <property type="entry name" value="SLT_4"/>
    <property type="match status" value="1"/>
</dbReference>
<feature type="domain" description="Transglycosylase SLT" evidence="2">
    <location>
        <begin position="15"/>
        <end position="197"/>
    </location>
</feature>
<evidence type="ECO:0000313" key="3">
    <source>
        <dbReference type="EMBL" id="EIW87490.1"/>
    </source>
</evidence>
<dbReference type="AlphaFoldDB" id="I9DNC8"/>
<proteinExistence type="predicted"/>
<feature type="signal peptide" evidence="1">
    <location>
        <begin position="1"/>
        <end position="27"/>
    </location>
</feature>
<accession>I9DNC8</accession>
<gene>
    <name evidence="3" type="ORF">AGRI_15766</name>
</gene>
<evidence type="ECO:0000313" key="4">
    <source>
        <dbReference type="Proteomes" id="UP000035062"/>
    </source>
</evidence>
<name>I9DNC8_9ALTE</name>